<dbReference type="OrthoDB" id="3203775at2759"/>
<feature type="region of interest" description="Disordered" evidence="1">
    <location>
        <begin position="268"/>
        <end position="310"/>
    </location>
</feature>
<dbReference type="InterPro" id="IPR045339">
    <property type="entry name" value="DUF6534"/>
</dbReference>
<sequence length="310" mass="34468">MPTTRLDAIAGAPLIGTWASSLAYMAELLQARYYFQHFKKDSWQLKSYVAVTLAIDTICAVADYAGVYLMVHHNPRRRSRLSRHTELGRASCFLTFRYWHFTKNTIFVCFLSIPILGALSGGFFSGVIVWLFPAFKDRDKIRISGTVWIVTQVAADIIIAGALVLELMRARSLLKGRRIESVLNRLVLRTLQTGTATAVIAVLSLMAFLIDDKTNVPVGIMYPIGRVYVLSMLINLNFRDSKNSSLSGGQRGAFVFARTTTHDLSAQLRDTNEPHGSNSGTVKNRLAPLQPPSKDLTKPAPRDGNDVNRH</sequence>
<feature type="transmembrane region" description="Helical" evidence="2">
    <location>
        <begin position="145"/>
        <end position="165"/>
    </location>
</feature>
<dbReference type="PANTHER" id="PTHR40465:SF1">
    <property type="entry name" value="DUF6534 DOMAIN-CONTAINING PROTEIN"/>
    <property type="match status" value="1"/>
</dbReference>
<feature type="transmembrane region" description="Helical" evidence="2">
    <location>
        <begin position="47"/>
        <end position="71"/>
    </location>
</feature>
<name>A0A8H6X6A8_9AGAR</name>
<evidence type="ECO:0000259" key="3">
    <source>
        <dbReference type="Pfam" id="PF20152"/>
    </source>
</evidence>
<accession>A0A8H6X6A8</accession>
<evidence type="ECO:0000256" key="2">
    <source>
        <dbReference type="SAM" id="Phobius"/>
    </source>
</evidence>
<dbReference type="Proteomes" id="UP000623467">
    <property type="component" value="Unassembled WGS sequence"/>
</dbReference>
<dbReference type="AlphaFoldDB" id="A0A8H6X6A8"/>
<gene>
    <name evidence="4" type="ORF">MSAN_02350000</name>
</gene>
<dbReference type="Pfam" id="PF20152">
    <property type="entry name" value="DUF6534"/>
    <property type="match status" value="1"/>
</dbReference>
<comment type="caution">
    <text evidence="4">The sequence shown here is derived from an EMBL/GenBank/DDBJ whole genome shotgun (WGS) entry which is preliminary data.</text>
</comment>
<dbReference type="PANTHER" id="PTHR40465">
    <property type="entry name" value="CHROMOSOME 1, WHOLE GENOME SHOTGUN SEQUENCE"/>
    <property type="match status" value="1"/>
</dbReference>
<feature type="transmembrane region" description="Helical" evidence="2">
    <location>
        <begin position="186"/>
        <end position="210"/>
    </location>
</feature>
<feature type="compositionally biased region" description="Basic and acidic residues" evidence="1">
    <location>
        <begin position="295"/>
        <end position="310"/>
    </location>
</feature>
<organism evidence="4 5">
    <name type="scientific">Mycena sanguinolenta</name>
    <dbReference type="NCBI Taxonomy" id="230812"/>
    <lineage>
        <taxon>Eukaryota</taxon>
        <taxon>Fungi</taxon>
        <taxon>Dikarya</taxon>
        <taxon>Basidiomycota</taxon>
        <taxon>Agaricomycotina</taxon>
        <taxon>Agaricomycetes</taxon>
        <taxon>Agaricomycetidae</taxon>
        <taxon>Agaricales</taxon>
        <taxon>Marasmiineae</taxon>
        <taxon>Mycenaceae</taxon>
        <taxon>Mycena</taxon>
    </lineage>
</organism>
<feature type="transmembrane region" description="Helical" evidence="2">
    <location>
        <begin position="106"/>
        <end position="133"/>
    </location>
</feature>
<proteinExistence type="predicted"/>
<evidence type="ECO:0000256" key="1">
    <source>
        <dbReference type="SAM" id="MobiDB-lite"/>
    </source>
</evidence>
<evidence type="ECO:0000313" key="4">
    <source>
        <dbReference type="EMBL" id="KAF7335168.1"/>
    </source>
</evidence>
<evidence type="ECO:0000313" key="5">
    <source>
        <dbReference type="Proteomes" id="UP000623467"/>
    </source>
</evidence>
<keyword evidence="5" id="KW-1185">Reference proteome</keyword>
<protein>
    <recommendedName>
        <fullName evidence="3">DUF6534 domain-containing protein</fullName>
    </recommendedName>
</protein>
<feature type="domain" description="DUF6534" evidence="3">
    <location>
        <begin position="153"/>
        <end position="241"/>
    </location>
</feature>
<keyword evidence="2" id="KW-0472">Membrane</keyword>
<keyword evidence="2" id="KW-1133">Transmembrane helix</keyword>
<dbReference type="EMBL" id="JACAZH010000042">
    <property type="protein sequence ID" value="KAF7335168.1"/>
    <property type="molecule type" value="Genomic_DNA"/>
</dbReference>
<feature type="transmembrane region" description="Helical" evidence="2">
    <location>
        <begin position="216"/>
        <end position="236"/>
    </location>
</feature>
<keyword evidence="2" id="KW-0812">Transmembrane</keyword>
<reference evidence="4" key="1">
    <citation type="submission" date="2020-05" db="EMBL/GenBank/DDBJ databases">
        <title>Mycena genomes resolve the evolution of fungal bioluminescence.</title>
        <authorList>
            <person name="Tsai I.J."/>
        </authorList>
    </citation>
    <scope>NUCLEOTIDE SEQUENCE</scope>
    <source>
        <strain evidence="4">160909Yilan</strain>
    </source>
</reference>